<comment type="caution">
    <text evidence="4">The sequence shown here is derived from an EMBL/GenBank/DDBJ whole genome shotgun (WGS) entry which is preliminary data.</text>
</comment>
<dbReference type="SUPFAM" id="SSF53067">
    <property type="entry name" value="Actin-like ATPase domain"/>
    <property type="match status" value="1"/>
</dbReference>
<dbReference type="PANTHER" id="PTHR10196:SF57">
    <property type="entry name" value="XYLULOSE KINASE"/>
    <property type="match status" value="1"/>
</dbReference>
<evidence type="ECO:0000256" key="2">
    <source>
        <dbReference type="ARBA" id="ARBA00022679"/>
    </source>
</evidence>
<evidence type="ECO:0000256" key="1">
    <source>
        <dbReference type="ARBA" id="ARBA00009156"/>
    </source>
</evidence>
<evidence type="ECO:0008006" key="6">
    <source>
        <dbReference type="Google" id="ProtNLM"/>
    </source>
</evidence>
<name>X6P9W5_RETFI</name>
<dbReference type="OMA" id="FRHTERI"/>
<evidence type="ECO:0000313" key="4">
    <source>
        <dbReference type="EMBL" id="ETO34427.1"/>
    </source>
</evidence>
<reference evidence="4 5" key="1">
    <citation type="journal article" date="2013" name="Curr. Biol.">
        <title>The Genome of the Foraminiferan Reticulomyxa filosa.</title>
        <authorList>
            <person name="Glockner G."/>
            <person name="Hulsmann N."/>
            <person name="Schleicher M."/>
            <person name="Noegel A.A."/>
            <person name="Eichinger L."/>
            <person name="Gallinger C."/>
            <person name="Pawlowski J."/>
            <person name="Sierra R."/>
            <person name="Euteneuer U."/>
            <person name="Pillet L."/>
            <person name="Moustafa A."/>
            <person name="Platzer M."/>
            <person name="Groth M."/>
            <person name="Szafranski K."/>
            <person name="Schliwa M."/>
        </authorList>
    </citation>
    <scope>NUCLEOTIDE SEQUENCE [LARGE SCALE GENOMIC DNA]</scope>
</reference>
<dbReference type="InterPro" id="IPR043129">
    <property type="entry name" value="ATPase_NBD"/>
</dbReference>
<dbReference type="GO" id="GO:0005997">
    <property type="term" value="P:xylulose metabolic process"/>
    <property type="evidence" value="ECO:0007669"/>
    <property type="project" value="TreeGrafter"/>
</dbReference>
<keyword evidence="2" id="KW-0808">Transferase</keyword>
<dbReference type="Proteomes" id="UP000023152">
    <property type="component" value="Unassembled WGS sequence"/>
</dbReference>
<dbReference type="EMBL" id="ASPP01002579">
    <property type="protein sequence ID" value="ETO34427.1"/>
    <property type="molecule type" value="Genomic_DNA"/>
</dbReference>
<dbReference type="PANTHER" id="PTHR10196">
    <property type="entry name" value="SUGAR KINASE"/>
    <property type="match status" value="1"/>
</dbReference>
<sequence>TPTEKDEYLIMGLDCSTQSLKVHVYNFGMSLQYKVNINFDEKLPEFKTNHGVIRGKDALTVTSPTLMFVKALDLALHYLKSQNCPFQKVKVISGKKVVVFNTLKKVEEKNKNKIKYTYNYFYYPLFSLPLLKKKKQDMYWKTGSETILTEQMGKETDKDLHELFADAFSIANGPIWMDASTHEQSLTFEKSLGSPQQFAEVTGSRAYERFSGVQILKFCQQKETQDVIFRHTERISLVSSFLCSLFAGKYAPIDVSDGSGMALLDIHSQQWSDVILDKVFGKQVLCYNNNNGNI</sequence>
<dbReference type="GO" id="GO:0004856">
    <property type="term" value="F:D-xylulokinase activity"/>
    <property type="evidence" value="ECO:0007669"/>
    <property type="project" value="TreeGrafter"/>
</dbReference>
<comment type="similarity">
    <text evidence="1">Belongs to the FGGY kinase family.</text>
</comment>
<protein>
    <recommendedName>
        <fullName evidence="6">Xylulose kinase</fullName>
    </recommendedName>
</protein>
<evidence type="ECO:0000256" key="3">
    <source>
        <dbReference type="ARBA" id="ARBA00022777"/>
    </source>
</evidence>
<gene>
    <name evidence="4" type="ORF">RFI_02669</name>
</gene>
<keyword evidence="3" id="KW-0418">Kinase</keyword>
<keyword evidence="5" id="KW-1185">Reference proteome</keyword>
<dbReference type="GO" id="GO:0005829">
    <property type="term" value="C:cytosol"/>
    <property type="evidence" value="ECO:0007669"/>
    <property type="project" value="TreeGrafter"/>
</dbReference>
<dbReference type="OrthoDB" id="1728974at2759"/>
<feature type="non-terminal residue" evidence="4">
    <location>
        <position position="1"/>
    </location>
</feature>
<accession>X6P9W5</accession>
<dbReference type="Gene3D" id="3.30.420.40">
    <property type="match status" value="2"/>
</dbReference>
<proteinExistence type="inferred from homology"/>
<evidence type="ECO:0000313" key="5">
    <source>
        <dbReference type="Proteomes" id="UP000023152"/>
    </source>
</evidence>
<organism evidence="4 5">
    <name type="scientific">Reticulomyxa filosa</name>
    <dbReference type="NCBI Taxonomy" id="46433"/>
    <lineage>
        <taxon>Eukaryota</taxon>
        <taxon>Sar</taxon>
        <taxon>Rhizaria</taxon>
        <taxon>Retaria</taxon>
        <taxon>Foraminifera</taxon>
        <taxon>Monothalamids</taxon>
        <taxon>Reticulomyxidae</taxon>
        <taxon>Reticulomyxa</taxon>
    </lineage>
</organism>
<dbReference type="AlphaFoldDB" id="X6P9W5"/>